<dbReference type="EMBL" id="CM046391">
    <property type="protein sequence ID" value="KAI8560062.1"/>
    <property type="molecule type" value="Genomic_DNA"/>
</dbReference>
<proteinExistence type="predicted"/>
<protein>
    <submittedName>
        <fullName evidence="1">Uncharacterized protein</fullName>
    </submittedName>
</protein>
<accession>A0ACC0P336</accession>
<dbReference type="Proteomes" id="UP001062846">
    <property type="component" value="Chromosome 4"/>
</dbReference>
<reference evidence="1" key="1">
    <citation type="submission" date="2022-02" db="EMBL/GenBank/DDBJ databases">
        <title>Plant Genome Project.</title>
        <authorList>
            <person name="Zhang R.-G."/>
        </authorList>
    </citation>
    <scope>NUCLEOTIDE SEQUENCE</scope>
    <source>
        <strain evidence="1">AT1</strain>
    </source>
</reference>
<organism evidence="1 2">
    <name type="scientific">Rhododendron molle</name>
    <name type="common">Chinese azalea</name>
    <name type="synonym">Azalea mollis</name>
    <dbReference type="NCBI Taxonomy" id="49168"/>
    <lineage>
        <taxon>Eukaryota</taxon>
        <taxon>Viridiplantae</taxon>
        <taxon>Streptophyta</taxon>
        <taxon>Embryophyta</taxon>
        <taxon>Tracheophyta</taxon>
        <taxon>Spermatophyta</taxon>
        <taxon>Magnoliopsida</taxon>
        <taxon>eudicotyledons</taxon>
        <taxon>Gunneridae</taxon>
        <taxon>Pentapetalae</taxon>
        <taxon>asterids</taxon>
        <taxon>Ericales</taxon>
        <taxon>Ericaceae</taxon>
        <taxon>Ericoideae</taxon>
        <taxon>Rhodoreae</taxon>
        <taxon>Rhododendron</taxon>
    </lineage>
</organism>
<sequence>MITLNFQPAFAKNLVLAQASADFKTFLKAGLAVKEALQTDVLEKGDSNTRNRKTYSNNNPNLYAIDPANSTSNQNRSKPVNQILTQSNSQPSKQPCTLTKFSIPIHSILERLI</sequence>
<keyword evidence="2" id="KW-1185">Reference proteome</keyword>
<evidence type="ECO:0000313" key="1">
    <source>
        <dbReference type="EMBL" id="KAI8560062.1"/>
    </source>
</evidence>
<gene>
    <name evidence="1" type="ORF">RHMOL_Rhmol04G0226100</name>
</gene>
<name>A0ACC0P336_RHOML</name>
<comment type="caution">
    <text evidence="1">The sequence shown here is derived from an EMBL/GenBank/DDBJ whole genome shotgun (WGS) entry which is preliminary data.</text>
</comment>
<evidence type="ECO:0000313" key="2">
    <source>
        <dbReference type="Proteomes" id="UP001062846"/>
    </source>
</evidence>